<proteinExistence type="predicted"/>
<feature type="non-terminal residue" evidence="2">
    <location>
        <position position="1"/>
    </location>
</feature>
<keyword evidence="1" id="KW-0812">Transmembrane</keyword>
<organism evidence="2 3">
    <name type="scientific">Arabidopsis suecica</name>
    <name type="common">Swedish thale-cress</name>
    <name type="synonym">Cardaminopsis suecica</name>
    <dbReference type="NCBI Taxonomy" id="45249"/>
    <lineage>
        <taxon>Eukaryota</taxon>
        <taxon>Viridiplantae</taxon>
        <taxon>Streptophyta</taxon>
        <taxon>Embryophyta</taxon>
        <taxon>Tracheophyta</taxon>
        <taxon>Spermatophyta</taxon>
        <taxon>Magnoliopsida</taxon>
        <taxon>eudicotyledons</taxon>
        <taxon>Gunneridae</taxon>
        <taxon>Pentapetalae</taxon>
        <taxon>rosids</taxon>
        <taxon>malvids</taxon>
        <taxon>Brassicales</taxon>
        <taxon>Brassicaceae</taxon>
        <taxon>Camelineae</taxon>
        <taxon>Arabidopsis</taxon>
    </lineage>
</organism>
<sequence length="65" mass="7359">NGDSSEETLSLMYDFAGAIFLYLVALGIFGFCLFRQWLAFAKPSYTSLVTDEQIQDEESNIINRV</sequence>
<keyword evidence="1" id="KW-0472">Membrane</keyword>
<evidence type="ECO:0000256" key="1">
    <source>
        <dbReference type="SAM" id="Phobius"/>
    </source>
</evidence>
<accession>A0A8T2AEX5</accession>
<evidence type="ECO:0000313" key="3">
    <source>
        <dbReference type="Proteomes" id="UP000694251"/>
    </source>
</evidence>
<keyword evidence="3" id="KW-1185">Reference proteome</keyword>
<keyword evidence="1" id="KW-1133">Transmembrane helix</keyword>
<dbReference type="Proteomes" id="UP000694251">
    <property type="component" value="Chromosome 9"/>
</dbReference>
<comment type="caution">
    <text evidence="2">The sequence shown here is derived from an EMBL/GenBank/DDBJ whole genome shotgun (WGS) entry which is preliminary data.</text>
</comment>
<gene>
    <name evidence="2" type="ORF">ISN44_As09g003960</name>
</gene>
<feature type="transmembrane region" description="Helical" evidence="1">
    <location>
        <begin position="15"/>
        <end position="34"/>
    </location>
</feature>
<name>A0A8T2AEX5_ARASU</name>
<evidence type="ECO:0000313" key="2">
    <source>
        <dbReference type="EMBL" id="KAG7572000.1"/>
    </source>
</evidence>
<dbReference type="AlphaFoldDB" id="A0A8T2AEX5"/>
<dbReference type="EMBL" id="JAEFBJ010000009">
    <property type="protein sequence ID" value="KAG7572000.1"/>
    <property type="molecule type" value="Genomic_DNA"/>
</dbReference>
<reference evidence="2 3" key="1">
    <citation type="submission" date="2020-12" db="EMBL/GenBank/DDBJ databases">
        <title>Concerted genomic and epigenomic changes stabilize Arabidopsis allopolyploids.</title>
        <authorList>
            <person name="Chen Z."/>
        </authorList>
    </citation>
    <scope>NUCLEOTIDE SEQUENCE [LARGE SCALE GENOMIC DNA]</scope>
    <source>
        <strain evidence="2">As9502</strain>
        <tissue evidence="2">Leaf</tissue>
    </source>
</reference>
<protein>
    <submittedName>
        <fullName evidence="2">Uncharacterized protein</fullName>
    </submittedName>
</protein>